<dbReference type="PROSITE" id="PS00502">
    <property type="entry name" value="POLYGALACTURONASE"/>
    <property type="match status" value="1"/>
</dbReference>
<dbReference type="InterPro" id="IPR006626">
    <property type="entry name" value="PbH1"/>
</dbReference>
<evidence type="ECO:0000256" key="4">
    <source>
        <dbReference type="ARBA" id="ARBA00022525"/>
    </source>
</evidence>
<gene>
    <name evidence="12" type="primary">LOC101499635</name>
</gene>
<evidence type="ECO:0000256" key="5">
    <source>
        <dbReference type="ARBA" id="ARBA00022801"/>
    </source>
</evidence>
<dbReference type="GO" id="GO:0071555">
    <property type="term" value="P:cell wall organization"/>
    <property type="evidence" value="ECO:0007669"/>
    <property type="project" value="UniProtKB-KW"/>
</dbReference>
<dbReference type="Proteomes" id="UP000087171">
    <property type="component" value="Chromosome Ca7"/>
</dbReference>
<feature type="active site" evidence="8">
    <location>
        <position position="227"/>
    </location>
</feature>
<evidence type="ECO:0000256" key="1">
    <source>
        <dbReference type="ARBA" id="ARBA00004191"/>
    </source>
</evidence>
<evidence type="ECO:0000256" key="6">
    <source>
        <dbReference type="ARBA" id="ARBA00023295"/>
    </source>
</evidence>
<dbReference type="GO" id="GO:0004650">
    <property type="term" value="F:polygalacturonase activity"/>
    <property type="evidence" value="ECO:0007669"/>
    <property type="project" value="InterPro"/>
</dbReference>
<dbReference type="SUPFAM" id="SSF51126">
    <property type="entry name" value="Pectin lyase-like"/>
    <property type="match status" value="1"/>
</dbReference>
<dbReference type="eggNOG" id="ENOG502QPYK">
    <property type="taxonomic scope" value="Eukaryota"/>
</dbReference>
<feature type="chain" id="PRO_5010229910" evidence="10">
    <location>
        <begin position="20"/>
        <end position="373"/>
    </location>
</feature>
<dbReference type="Gene3D" id="2.160.20.10">
    <property type="entry name" value="Single-stranded right-handed beta-helix, Pectin lyase-like"/>
    <property type="match status" value="1"/>
</dbReference>
<dbReference type="GO" id="GO:0005975">
    <property type="term" value="P:carbohydrate metabolic process"/>
    <property type="evidence" value="ECO:0007669"/>
    <property type="project" value="InterPro"/>
</dbReference>
<evidence type="ECO:0000313" key="11">
    <source>
        <dbReference type="Proteomes" id="UP000087171"/>
    </source>
</evidence>
<dbReference type="InterPro" id="IPR012334">
    <property type="entry name" value="Pectin_lyas_fold"/>
</dbReference>
<keyword evidence="4" id="KW-0964">Secreted</keyword>
<evidence type="ECO:0000256" key="10">
    <source>
        <dbReference type="SAM" id="SignalP"/>
    </source>
</evidence>
<evidence type="ECO:0000256" key="8">
    <source>
        <dbReference type="PROSITE-ProRule" id="PRU10052"/>
    </source>
</evidence>
<keyword evidence="11" id="KW-1185">Reference proteome</keyword>
<evidence type="ECO:0000256" key="9">
    <source>
        <dbReference type="RuleBase" id="RU361169"/>
    </source>
</evidence>
<sequence length="373" mass="40495">MQVLITLILVLGFVSPCLCARWNLEETHDNNTFNVVQYGARGDGKSDDTQAFLTAWNNVCGAQGDATLVIPPNLLFLVNNLIFQGPCKASRITIQVYIWIQYINNLTLDGRNIGKIDGYGSTWWECKSCPRPRAIAIHACNDLFVTSMRVTDSAGGHISINGCKNATFSHLFVDAPGTSPNTDGFDISASQNILIKDSVISTGDDCIAVNGGSSYINATRLYCGPGHGISVGSLGRGRSYETVEEVHVYNCTFTNTTNGARIKTYPGGSGYARKITFEQINLINVTYPIIIDQHYGVKDETESAVRVSDVTYRGFNGTAFRDIAIKLLCSSLGCSNIVLDDIHIVSSRAGKRVGAFCQNLHGTIESTTPKVHC</sequence>
<protein>
    <submittedName>
        <fullName evidence="12">Probable polygalacturonase At3g15720</fullName>
    </submittedName>
</protein>
<comment type="similarity">
    <text evidence="2 9">Belongs to the glycosyl hydrolase 28 family.</text>
</comment>
<keyword evidence="10" id="KW-0732">Signal</keyword>
<keyword evidence="6 9" id="KW-0326">Glycosidase</keyword>
<evidence type="ECO:0000256" key="3">
    <source>
        <dbReference type="ARBA" id="ARBA00022512"/>
    </source>
</evidence>
<reference evidence="11" key="1">
    <citation type="journal article" date="2013" name="Nat. Biotechnol.">
        <title>Draft genome sequence of chickpea (Cicer arietinum) provides a resource for trait improvement.</title>
        <authorList>
            <person name="Varshney R.K."/>
            <person name="Song C."/>
            <person name="Saxena R.K."/>
            <person name="Azam S."/>
            <person name="Yu S."/>
            <person name="Sharpe A.G."/>
            <person name="Cannon S."/>
            <person name="Baek J."/>
            <person name="Rosen B.D."/>
            <person name="Tar'an B."/>
            <person name="Millan T."/>
            <person name="Zhang X."/>
            <person name="Ramsay L.D."/>
            <person name="Iwata A."/>
            <person name="Wang Y."/>
            <person name="Nelson W."/>
            <person name="Farmer A.D."/>
            <person name="Gaur P.M."/>
            <person name="Soderlund C."/>
            <person name="Penmetsa R.V."/>
            <person name="Xu C."/>
            <person name="Bharti A.K."/>
            <person name="He W."/>
            <person name="Winter P."/>
            <person name="Zhao S."/>
            <person name="Hane J.K."/>
            <person name="Carrasquilla-Garcia N."/>
            <person name="Condie J.A."/>
            <person name="Upadhyaya H.D."/>
            <person name="Luo M.C."/>
            <person name="Thudi M."/>
            <person name="Gowda C.L."/>
            <person name="Singh N.P."/>
            <person name="Lichtenzveig J."/>
            <person name="Gali K.K."/>
            <person name="Rubio J."/>
            <person name="Nadarajan N."/>
            <person name="Dolezel J."/>
            <person name="Bansal K.C."/>
            <person name="Xu X."/>
            <person name="Edwards D."/>
            <person name="Zhang G."/>
            <person name="Kahl G."/>
            <person name="Gil J."/>
            <person name="Singh K.B."/>
            <person name="Datta S.K."/>
            <person name="Jackson S.A."/>
            <person name="Wang J."/>
            <person name="Cook D.R."/>
        </authorList>
    </citation>
    <scope>NUCLEOTIDE SEQUENCE [LARGE SCALE GENOMIC DNA]</scope>
    <source>
        <strain evidence="11">cv. CDC Frontier</strain>
    </source>
</reference>
<dbReference type="STRING" id="3827.A0A1S2YUT1"/>
<reference evidence="12" key="2">
    <citation type="submission" date="2025-08" db="UniProtKB">
        <authorList>
            <consortium name="RefSeq"/>
        </authorList>
    </citation>
    <scope>IDENTIFICATION</scope>
    <source>
        <tissue evidence="12">Etiolated seedlings</tissue>
    </source>
</reference>
<evidence type="ECO:0000313" key="12">
    <source>
        <dbReference type="RefSeq" id="XP_004510272.1"/>
    </source>
</evidence>
<feature type="signal peptide" evidence="10">
    <location>
        <begin position="1"/>
        <end position="19"/>
    </location>
</feature>
<evidence type="ECO:0000256" key="7">
    <source>
        <dbReference type="ARBA" id="ARBA00023316"/>
    </source>
</evidence>
<dbReference type="Pfam" id="PF00295">
    <property type="entry name" value="Glyco_hydro_28"/>
    <property type="match status" value="1"/>
</dbReference>
<comment type="subcellular location">
    <subcellularLocation>
        <location evidence="1">Secreted</location>
        <location evidence="1">Cell wall</location>
    </subcellularLocation>
</comment>
<dbReference type="PANTHER" id="PTHR31375">
    <property type="match status" value="1"/>
</dbReference>
<proteinExistence type="inferred from homology"/>
<dbReference type="PaxDb" id="3827-XP_004510272.1"/>
<dbReference type="SMART" id="SM00710">
    <property type="entry name" value="PbH1"/>
    <property type="match status" value="5"/>
</dbReference>
<name>A0A1S2YUT1_CICAR</name>
<keyword evidence="3" id="KW-0134">Cell wall</keyword>
<organism evidence="11 12">
    <name type="scientific">Cicer arietinum</name>
    <name type="common">Chickpea</name>
    <name type="synonym">Garbanzo</name>
    <dbReference type="NCBI Taxonomy" id="3827"/>
    <lineage>
        <taxon>Eukaryota</taxon>
        <taxon>Viridiplantae</taxon>
        <taxon>Streptophyta</taxon>
        <taxon>Embryophyta</taxon>
        <taxon>Tracheophyta</taxon>
        <taxon>Spermatophyta</taxon>
        <taxon>Magnoliopsida</taxon>
        <taxon>eudicotyledons</taxon>
        <taxon>Gunneridae</taxon>
        <taxon>Pentapetalae</taxon>
        <taxon>rosids</taxon>
        <taxon>fabids</taxon>
        <taxon>Fabales</taxon>
        <taxon>Fabaceae</taxon>
        <taxon>Papilionoideae</taxon>
        <taxon>50 kb inversion clade</taxon>
        <taxon>NPAAA clade</taxon>
        <taxon>Hologalegina</taxon>
        <taxon>IRL clade</taxon>
        <taxon>Cicereae</taxon>
        <taxon>Cicer</taxon>
    </lineage>
</organism>
<dbReference type="OrthoDB" id="187139at2759"/>
<evidence type="ECO:0000256" key="2">
    <source>
        <dbReference type="ARBA" id="ARBA00008834"/>
    </source>
</evidence>
<dbReference type="AlphaFoldDB" id="A0A1S2YUT1"/>
<dbReference type="InterPro" id="IPR011050">
    <property type="entry name" value="Pectin_lyase_fold/virulence"/>
</dbReference>
<keyword evidence="5 9" id="KW-0378">Hydrolase</keyword>
<dbReference type="InterPro" id="IPR000743">
    <property type="entry name" value="Glyco_hydro_28"/>
</dbReference>
<keyword evidence="7" id="KW-0961">Cell wall biogenesis/degradation</keyword>
<accession>A0A1S2YUT1</accession>
<dbReference type="RefSeq" id="XP_004510272.1">
    <property type="nucleotide sequence ID" value="XM_004510215.1"/>
</dbReference>